<comment type="caution">
    <text evidence="1">The sequence shown here is derived from an EMBL/GenBank/DDBJ whole genome shotgun (WGS) entry which is preliminary data.</text>
</comment>
<dbReference type="AlphaFoldDB" id="A0A835FW40"/>
<dbReference type="OrthoDB" id="684036at2759"/>
<keyword evidence="2" id="KW-1185">Reference proteome</keyword>
<evidence type="ECO:0000313" key="2">
    <source>
        <dbReference type="Proteomes" id="UP000636709"/>
    </source>
</evidence>
<dbReference type="Proteomes" id="UP000636709">
    <property type="component" value="Unassembled WGS sequence"/>
</dbReference>
<accession>A0A835FW40</accession>
<protein>
    <submittedName>
        <fullName evidence="1">Uncharacterized protein</fullName>
    </submittedName>
</protein>
<reference evidence="1" key="1">
    <citation type="submission" date="2020-07" db="EMBL/GenBank/DDBJ databases">
        <title>Genome sequence and genetic diversity analysis of an under-domesticated orphan crop, white fonio (Digitaria exilis).</title>
        <authorList>
            <person name="Bennetzen J.L."/>
            <person name="Chen S."/>
            <person name="Ma X."/>
            <person name="Wang X."/>
            <person name="Yssel A.E.J."/>
            <person name="Chaluvadi S.R."/>
            <person name="Johnson M."/>
            <person name="Gangashetty P."/>
            <person name="Hamidou F."/>
            <person name="Sanogo M.D."/>
            <person name="Zwaenepoel A."/>
            <person name="Wallace J."/>
            <person name="Van De Peer Y."/>
            <person name="Van Deynze A."/>
        </authorList>
    </citation>
    <scope>NUCLEOTIDE SEQUENCE</scope>
    <source>
        <tissue evidence="1">Leaves</tissue>
    </source>
</reference>
<evidence type="ECO:0000313" key="1">
    <source>
        <dbReference type="EMBL" id="KAF8779289.1"/>
    </source>
</evidence>
<gene>
    <name evidence="1" type="ORF">HU200_002970</name>
</gene>
<dbReference type="EMBL" id="JACEFO010000186">
    <property type="protein sequence ID" value="KAF8779289.1"/>
    <property type="molecule type" value="Genomic_DNA"/>
</dbReference>
<sequence length="100" mass="11146">MLVGCVFTRQIWFQLLHRFGLASLAPQPNETSFDIWWAKADRFVFGGGGEREREQHRNDCVFNGSSPCVEAVMVMIREEAQLWSMAGAKGLSLCHASGIG</sequence>
<name>A0A835FW40_9POAL</name>
<proteinExistence type="predicted"/>
<organism evidence="1 2">
    <name type="scientific">Digitaria exilis</name>
    <dbReference type="NCBI Taxonomy" id="1010633"/>
    <lineage>
        <taxon>Eukaryota</taxon>
        <taxon>Viridiplantae</taxon>
        <taxon>Streptophyta</taxon>
        <taxon>Embryophyta</taxon>
        <taxon>Tracheophyta</taxon>
        <taxon>Spermatophyta</taxon>
        <taxon>Magnoliopsida</taxon>
        <taxon>Liliopsida</taxon>
        <taxon>Poales</taxon>
        <taxon>Poaceae</taxon>
        <taxon>PACMAD clade</taxon>
        <taxon>Panicoideae</taxon>
        <taxon>Panicodae</taxon>
        <taxon>Paniceae</taxon>
        <taxon>Anthephorinae</taxon>
        <taxon>Digitaria</taxon>
    </lineage>
</organism>